<gene>
    <name evidence="7" type="ORF">SAMN04489800_1821</name>
</gene>
<comment type="subcellular location">
    <subcellularLocation>
        <location evidence="1">Cell outer membrane</location>
    </subcellularLocation>
</comment>
<sequence>MNFNGTLVMKNPGCVFLLLSLLGVGAGAQAADGPTGKVGVGIGYQSYDPSGSRYQTVPLPYVDMDWGDVSLDTDDGLTWSALKVDGWSAGPFINYLPGRNANGSLRGLRDVSDMAQLGGFVQYSPADYWRVYAQLGQAMGGAGGQGGVLGQVGGELGYPSGLGIIGSSQLAVHFADGRQTSTFFGVSARESQASGISSYHANGGFQNVTLTQSFDFPVSEHWSLETSASWTHLVGSAADSSIVREQGDVNQGAVQTAVSYKF</sequence>
<evidence type="ECO:0000256" key="3">
    <source>
        <dbReference type="ARBA" id="ARBA00022729"/>
    </source>
</evidence>
<comment type="similarity">
    <text evidence="2">Belongs to the MipA/OmpV family.</text>
</comment>
<evidence type="ECO:0000256" key="4">
    <source>
        <dbReference type="ARBA" id="ARBA00023136"/>
    </source>
</evidence>
<comment type="caution">
    <text evidence="7">The sequence shown here is derived from an EMBL/GenBank/DDBJ whole genome shotgun (WGS) entry which is preliminary data.</text>
</comment>
<evidence type="ECO:0000256" key="6">
    <source>
        <dbReference type="SAM" id="SignalP"/>
    </source>
</evidence>
<name>A0A1H5KZK1_PSEDM</name>
<reference evidence="7" key="1">
    <citation type="submission" date="2016-10" db="EMBL/GenBank/DDBJ databases">
        <authorList>
            <person name="Varghese N."/>
            <person name="Submissions S."/>
        </authorList>
    </citation>
    <scope>NUCLEOTIDE SEQUENCE [LARGE SCALE GENOMIC DNA]</scope>
    <source>
        <strain evidence="7">LMG 25555</strain>
    </source>
</reference>
<protein>
    <submittedName>
        <fullName evidence="7">Outer membrane scaffolding protein for murein synthesis, MipA/OmpV family</fullName>
    </submittedName>
</protein>
<feature type="chain" id="PRO_5010360902" evidence="6">
    <location>
        <begin position="31"/>
        <end position="262"/>
    </location>
</feature>
<dbReference type="EMBL" id="FNUD01000002">
    <property type="protein sequence ID" value="SEE70153.1"/>
    <property type="molecule type" value="Genomic_DNA"/>
</dbReference>
<evidence type="ECO:0000256" key="2">
    <source>
        <dbReference type="ARBA" id="ARBA00005722"/>
    </source>
</evidence>
<dbReference type="PANTHER" id="PTHR38776">
    <property type="entry name" value="MLTA-INTERACTING PROTEIN-RELATED"/>
    <property type="match status" value="1"/>
</dbReference>
<dbReference type="PANTHER" id="PTHR38776:SF1">
    <property type="entry name" value="MLTA-INTERACTING PROTEIN-RELATED"/>
    <property type="match status" value="1"/>
</dbReference>
<dbReference type="AlphaFoldDB" id="A0A1H5KZK1"/>
<feature type="signal peptide" evidence="6">
    <location>
        <begin position="1"/>
        <end position="30"/>
    </location>
</feature>
<dbReference type="InterPro" id="IPR010583">
    <property type="entry name" value="MipA"/>
</dbReference>
<proteinExistence type="inferred from homology"/>
<evidence type="ECO:0000313" key="8">
    <source>
        <dbReference type="Proteomes" id="UP000183613"/>
    </source>
</evidence>
<evidence type="ECO:0000256" key="5">
    <source>
        <dbReference type="ARBA" id="ARBA00023237"/>
    </source>
</evidence>
<keyword evidence="5" id="KW-0998">Cell outer membrane</keyword>
<evidence type="ECO:0000313" key="7">
    <source>
        <dbReference type="EMBL" id="SEE70153.1"/>
    </source>
</evidence>
<organism evidence="7 8">
    <name type="scientific">Pseudomonas deceptionensis</name>
    <dbReference type="NCBI Taxonomy" id="882211"/>
    <lineage>
        <taxon>Bacteria</taxon>
        <taxon>Pseudomonadati</taxon>
        <taxon>Pseudomonadota</taxon>
        <taxon>Gammaproteobacteria</taxon>
        <taxon>Pseudomonadales</taxon>
        <taxon>Pseudomonadaceae</taxon>
        <taxon>Pseudomonas</taxon>
    </lineage>
</organism>
<keyword evidence="4" id="KW-0472">Membrane</keyword>
<accession>A0A1H5KZK1</accession>
<dbReference type="Pfam" id="PF06629">
    <property type="entry name" value="MipA"/>
    <property type="match status" value="1"/>
</dbReference>
<evidence type="ECO:0000256" key="1">
    <source>
        <dbReference type="ARBA" id="ARBA00004442"/>
    </source>
</evidence>
<keyword evidence="3 6" id="KW-0732">Signal</keyword>
<dbReference type="GO" id="GO:0009279">
    <property type="term" value="C:cell outer membrane"/>
    <property type="evidence" value="ECO:0007669"/>
    <property type="project" value="UniProtKB-SubCell"/>
</dbReference>
<dbReference type="Proteomes" id="UP000183613">
    <property type="component" value="Unassembled WGS sequence"/>
</dbReference>
<keyword evidence="8" id="KW-1185">Reference proteome</keyword>